<gene>
    <name evidence="1" type="ORF">LOC68_16125</name>
</gene>
<organism evidence="1 2">
    <name type="scientific">Blastopirellula sediminis</name>
    <dbReference type="NCBI Taxonomy" id="2894196"/>
    <lineage>
        <taxon>Bacteria</taxon>
        <taxon>Pseudomonadati</taxon>
        <taxon>Planctomycetota</taxon>
        <taxon>Planctomycetia</taxon>
        <taxon>Pirellulales</taxon>
        <taxon>Pirellulaceae</taxon>
        <taxon>Blastopirellula</taxon>
    </lineage>
</organism>
<name>A0A9X1MNH7_9BACT</name>
<dbReference type="EMBL" id="JAJKFT010000010">
    <property type="protein sequence ID" value="MCC9629919.1"/>
    <property type="molecule type" value="Genomic_DNA"/>
</dbReference>
<comment type="caution">
    <text evidence="1">The sequence shown here is derived from an EMBL/GenBank/DDBJ whole genome shotgun (WGS) entry which is preliminary data.</text>
</comment>
<accession>A0A9X1MNH7</accession>
<protein>
    <submittedName>
        <fullName evidence="1">Uncharacterized protein</fullName>
    </submittedName>
</protein>
<keyword evidence="2" id="KW-1185">Reference proteome</keyword>
<dbReference type="Proteomes" id="UP001139103">
    <property type="component" value="Unassembled WGS sequence"/>
</dbReference>
<dbReference type="RefSeq" id="WP_230220609.1">
    <property type="nucleotide sequence ID" value="NZ_JAJKFT010000010.1"/>
</dbReference>
<evidence type="ECO:0000313" key="2">
    <source>
        <dbReference type="Proteomes" id="UP001139103"/>
    </source>
</evidence>
<proteinExistence type="predicted"/>
<reference evidence="1" key="1">
    <citation type="submission" date="2021-11" db="EMBL/GenBank/DDBJ databases">
        <title>Genome sequence.</title>
        <authorList>
            <person name="Sun Q."/>
        </authorList>
    </citation>
    <scope>NUCLEOTIDE SEQUENCE</scope>
    <source>
        <strain evidence="1">JC732</strain>
    </source>
</reference>
<dbReference type="AlphaFoldDB" id="A0A9X1MNH7"/>
<evidence type="ECO:0000313" key="1">
    <source>
        <dbReference type="EMBL" id="MCC9629919.1"/>
    </source>
</evidence>
<sequence>MTQRQIVIAATLCSLFVLVKFDQYQYAAHCTRRGKIVGELGGSIGSLMDWPFGREVFISFTHPLADDQLQRLSTINARGRDYVTVYFDCQVTDQQLQTARQVLSRCSVIASREKNADDAAEASDPTPPQQ</sequence>